<sequence length="585" mass="63668">MPLVEIEGLRVSFSQYDGQIDAVRGVSFTVNEGESLGIVGESGSGKSVSCGALLRLLPTTAKVTAAKMTLDGIDVLKADKEDLKRIRGRSAAMIFQDPMTAFDPVFTIGHQIAETIQAHRDIGKREALAEAEQLLLRVEIKNAADVVKYYPHQLSGGMLQRAMIAMALSCRPKVLIADEPTTALDVTIQAQILQLIKKVQAEFGMALIMITHDLGVIAETVDRVLVMYGGEVMEEGSVAQIFEAPRHDYTKTLLASLHSRFEPSKGDPEAIAPALELRGLAKAYPIRRRNGFRITHGEFQAVQAVDVVLPRNRIVAIVGESGSGKTTTGLMAMRLTEPSRGQILVDGTDISGLDPAALIPFRKRMQIVFQDSYSALDPMLTLTQIIAEPLHIHGLGTSREQTEKALGWLERVGLPRSFGSRYPHELSGGQRQRVAIARALILEPSVLVADEPTSALDVTVKAQIINLLKKLQAELGLSILFISHDLSTVKSLTDSVVVMYRGRVVEEGPTERLFAEPQHPYTRALLDAIPATDPRERGVRTFLSADEIKAQTPRFTVIQTGAAPNATPQLVTIAPGHRVEAIVTT</sequence>
<dbReference type="SMART" id="SM00382">
    <property type="entry name" value="AAA"/>
    <property type="match status" value="2"/>
</dbReference>
<feature type="domain" description="ABC transporter" evidence="8">
    <location>
        <begin position="4"/>
        <end position="254"/>
    </location>
</feature>
<dbReference type="InterPro" id="IPR013563">
    <property type="entry name" value="Oligopep_ABC_C"/>
</dbReference>
<dbReference type="PROSITE" id="PS50893">
    <property type="entry name" value="ABC_TRANSPORTER_2"/>
    <property type="match status" value="2"/>
</dbReference>
<organism evidence="9 10">
    <name type="scientific">Devosia oryziradicis</name>
    <dbReference type="NCBI Taxonomy" id="2801335"/>
    <lineage>
        <taxon>Bacteria</taxon>
        <taxon>Pseudomonadati</taxon>
        <taxon>Pseudomonadota</taxon>
        <taxon>Alphaproteobacteria</taxon>
        <taxon>Hyphomicrobiales</taxon>
        <taxon>Devosiaceae</taxon>
        <taxon>Devosia</taxon>
    </lineage>
</organism>
<comment type="subcellular location">
    <subcellularLocation>
        <location evidence="1">Cell inner membrane</location>
        <topology evidence="1">Peripheral membrane protein</topology>
    </subcellularLocation>
</comment>
<dbReference type="InterPro" id="IPR003439">
    <property type="entry name" value="ABC_transporter-like_ATP-bd"/>
</dbReference>
<evidence type="ECO:0000256" key="6">
    <source>
        <dbReference type="ARBA" id="ARBA00022840"/>
    </source>
</evidence>
<dbReference type="InterPro" id="IPR050388">
    <property type="entry name" value="ABC_Ni/Peptide_Import"/>
</dbReference>
<keyword evidence="6 9" id="KW-0067">ATP-binding</keyword>
<name>A0ABX7C062_9HYPH</name>
<protein>
    <submittedName>
        <fullName evidence="9">ABC transporter ATP-binding protein</fullName>
    </submittedName>
</protein>
<gene>
    <name evidence="9" type="ORF">JI749_08460</name>
</gene>
<dbReference type="NCBIfam" id="NF008453">
    <property type="entry name" value="PRK11308.1"/>
    <property type="match status" value="2"/>
</dbReference>
<dbReference type="SUPFAM" id="SSF52540">
    <property type="entry name" value="P-loop containing nucleoside triphosphate hydrolases"/>
    <property type="match status" value="2"/>
</dbReference>
<reference evidence="9 10" key="1">
    <citation type="submission" date="2021-01" db="EMBL/GenBank/DDBJ databases">
        <title>Genome seq and assembly of Devosia sp. G19.</title>
        <authorList>
            <person name="Chhetri G."/>
        </authorList>
    </citation>
    <scope>NUCLEOTIDE SEQUENCE [LARGE SCALE GENOMIC DNA]</scope>
    <source>
        <strain evidence="9 10">G19</strain>
    </source>
</reference>
<comment type="similarity">
    <text evidence="2">Belongs to the ABC transporter superfamily.</text>
</comment>
<dbReference type="Gene3D" id="3.40.50.300">
    <property type="entry name" value="P-loop containing nucleotide triphosphate hydrolases"/>
    <property type="match status" value="2"/>
</dbReference>
<dbReference type="GO" id="GO:0005524">
    <property type="term" value="F:ATP binding"/>
    <property type="evidence" value="ECO:0007669"/>
    <property type="project" value="UniProtKB-KW"/>
</dbReference>
<keyword evidence="7" id="KW-0472">Membrane</keyword>
<dbReference type="InterPro" id="IPR003593">
    <property type="entry name" value="AAA+_ATPase"/>
</dbReference>
<dbReference type="Proteomes" id="UP000595460">
    <property type="component" value="Chromosome"/>
</dbReference>
<dbReference type="InterPro" id="IPR017871">
    <property type="entry name" value="ABC_transporter-like_CS"/>
</dbReference>
<evidence type="ECO:0000256" key="4">
    <source>
        <dbReference type="ARBA" id="ARBA00022475"/>
    </source>
</evidence>
<evidence type="ECO:0000313" key="10">
    <source>
        <dbReference type="Proteomes" id="UP000595460"/>
    </source>
</evidence>
<dbReference type="InterPro" id="IPR027417">
    <property type="entry name" value="P-loop_NTPase"/>
</dbReference>
<evidence type="ECO:0000256" key="3">
    <source>
        <dbReference type="ARBA" id="ARBA00022448"/>
    </source>
</evidence>
<accession>A0ABX7C062</accession>
<keyword evidence="5" id="KW-0547">Nucleotide-binding</keyword>
<dbReference type="EMBL" id="CP068047">
    <property type="protein sequence ID" value="QQR37621.1"/>
    <property type="molecule type" value="Genomic_DNA"/>
</dbReference>
<evidence type="ECO:0000259" key="8">
    <source>
        <dbReference type="PROSITE" id="PS50893"/>
    </source>
</evidence>
<dbReference type="Pfam" id="PF08352">
    <property type="entry name" value="oligo_HPY"/>
    <property type="match status" value="2"/>
</dbReference>
<dbReference type="PROSITE" id="PS00211">
    <property type="entry name" value="ABC_TRANSPORTER_1"/>
    <property type="match status" value="2"/>
</dbReference>
<feature type="domain" description="ABC transporter" evidence="8">
    <location>
        <begin position="286"/>
        <end position="526"/>
    </location>
</feature>
<evidence type="ECO:0000256" key="7">
    <source>
        <dbReference type="ARBA" id="ARBA00023136"/>
    </source>
</evidence>
<keyword evidence="4" id="KW-1003">Cell membrane</keyword>
<keyword evidence="3" id="KW-0813">Transport</keyword>
<keyword evidence="10" id="KW-1185">Reference proteome</keyword>
<proteinExistence type="inferred from homology"/>
<dbReference type="CDD" id="cd03257">
    <property type="entry name" value="ABC_NikE_OppD_transporters"/>
    <property type="match status" value="2"/>
</dbReference>
<dbReference type="Pfam" id="PF00005">
    <property type="entry name" value="ABC_tran"/>
    <property type="match status" value="2"/>
</dbReference>
<evidence type="ECO:0000256" key="2">
    <source>
        <dbReference type="ARBA" id="ARBA00005417"/>
    </source>
</evidence>
<evidence type="ECO:0000256" key="5">
    <source>
        <dbReference type="ARBA" id="ARBA00022741"/>
    </source>
</evidence>
<dbReference type="RefSeq" id="WP_201662192.1">
    <property type="nucleotide sequence ID" value="NZ_CP068047.1"/>
</dbReference>
<dbReference type="PANTHER" id="PTHR43297">
    <property type="entry name" value="OLIGOPEPTIDE TRANSPORT ATP-BINDING PROTEIN APPD"/>
    <property type="match status" value="1"/>
</dbReference>
<dbReference type="PANTHER" id="PTHR43297:SF2">
    <property type="entry name" value="DIPEPTIDE TRANSPORT ATP-BINDING PROTEIN DPPD"/>
    <property type="match status" value="1"/>
</dbReference>
<dbReference type="NCBIfam" id="NF007739">
    <property type="entry name" value="PRK10419.1"/>
    <property type="match status" value="2"/>
</dbReference>
<evidence type="ECO:0000256" key="1">
    <source>
        <dbReference type="ARBA" id="ARBA00004417"/>
    </source>
</evidence>
<evidence type="ECO:0000313" key="9">
    <source>
        <dbReference type="EMBL" id="QQR37621.1"/>
    </source>
</evidence>